<dbReference type="PROSITE" id="PS01125">
    <property type="entry name" value="ROK"/>
    <property type="match status" value="1"/>
</dbReference>
<dbReference type="InterPro" id="IPR000600">
    <property type="entry name" value="ROK"/>
</dbReference>
<accession>A0A1Q9LG25</accession>
<dbReference type="AlphaFoldDB" id="A0A1Q9LG25"/>
<gene>
    <name evidence="2" type="ORF">BJP25_31065</name>
</gene>
<dbReference type="GO" id="GO:0016301">
    <property type="term" value="F:kinase activity"/>
    <property type="evidence" value="ECO:0007669"/>
    <property type="project" value="UniProtKB-KW"/>
</dbReference>
<name>A0A1Q9LG25_9PSEU</name>
<keyword evidence="2" id="KW-0808">Transferase</keyword>
<dbReference type="SUPFAM" id="SSF53067">
    <property type="entry name" value="Actin-like ATPase domain"/>
    <property type="match status" value="1"/>
</dbReference>
<comment type="similarity">
    <text evidence="1">Belongs to the ROK (NagC/XylR) family.</text>
</comment>
<dbReference type="Proteomes" id="UP000186040">
    <property type="component" value="Unassembled WGS sequence"/>
</dbReference>
<keyword evidence="2" id="KW-0418">Kinase</keyword>
<dbReference type="OrthoDB" id="8772678at2"/>
<keyword evidence="3" id="KW-1185">Reference proteome</keyword>
<evidence type="ECO:0000313" key="3">
    <source>
        <dbReference type="Proteomes" id="UP000186040"/>
    </source>
</evidence>
<evidence type="ECO:0000313" key="2">
    <source>
        <dbReference type="EMBL" id="OLR90991.1"/>
    </source>
</evidence>
<dbReference type="InterPro" id="IPR049874">
    <property type="entry name" value="ROK_cs"/>
</dbReference>
<comment type="caution">
    <text evidence="2">The sequence shown here is derived from an EMBL/GenBank/DDBJ whole genome shotgun (WGS) entry which is preliminary data.</text>
</comment>
<proteinExistence type="inferred from homology"/>
<sequence>MSGVGATGRAGHTAAVFIGVDVGGTKVAAGVVDPSGVVVWREQRPTPRSTSAEEVFAPVAELVRAALAAHPGAEAVGIGSAGPMNTPAGTVSPLNIHAWRGFPLRDRVAEVARLPARLANDGTCMALGEQWVGAGRGSSALLGMVVSTGVGGGLVLDGAPFAGRTGNAGHVGHLVVDPDGDPCPCGGRGCVEAVASGPSLVRWARTQGWQAPEHADAAHLAAAAHHGDPLARAAFTRAGRAVGLAVVAAAALCDLTLAVIGGGVAKTGDLLLGPARATVATHATMDFIRDIAIVPATLGQDAGIVGAAGLVVPR</sequence>
<reference evidence="2 3" key="1">
    <citation type="submission" date="2016-10" db="EMBL/GenBank/DDBJ databases">
        <title>The Draft Genome Sequence of Actinokineospora bangkokensis 44EHWT reveals the biosynthetic pathway of antifungal compounds Thailandins with unusual extender unit butylmalonyl-CoA.</title>
        <authorList>
            <person name="Greule A."/>
            <person name="Intra B."/>
            <person name="Flemming S."/>
            <person name="Rommel M.G."/>
            <person name="Panbangred W."/>
            <person name="Bechthold A."/>
        </authorList>
    </citation>
    <scope>NUCLEOTIDE SEQUENCE [LARGE SCALE GENOMIC DNA]</scope>
    <source>
        <strain evidence="2 3">44EHW</strain>
    </source>
</reference>
<dbReference type="STRING" id="1193682.BJP25_31065"/>
<protein>
    <submittedName>
        <fullName evidence="2">Sugar kinase</fullName>
    </submittedName>
</protein>
<dbReference type="PANTHER" id="PTHR18964">
    <property type="entry name" value="ROK (REPRESSOR, ORF, KINASE) FAMILY"/>
    <property type="match status" value="1"/>
</dbReference>
<dbReference type="EMBL" id="MKQR01000026">
    <property type="protein sequence ID" value="OLR90991.1"/>
    <property type="molecule type" value="Genomic_DNA"/>
</dbReference>
<dbReference type="Pfam" id="PF00480">
    <property type="entry name" value="ROK"/>
    <property type="match status" value="1"/>
</dbReference>
<dbReference type="InterPro" id="IPR043129">
    <property type="entry name" value="ATPase_NBD"/>
</dbReference>
<dbReference type="PANTHER" id="PTHR18964:SF169">
    <property type="entry name" value="N-ACETYLMANNOSAMINE KINASE"/>
    <property type="match status" value="1"/>
</dbReference>
<evidence type="ECO:0000256" key="1">
    <source>
        <dbReference type="ARBA" id="ARBA00006479"/>
    </source>
</evidence>
<organism evidence="2 3">
    <name type="scientific">Actinokineospora bangkokensis</name>
    <dbReference type="NCBI Taxonomy" id="1193682"/>
    <lineage>
        <taxon>Bacteria</taxon>
        <taxon>Bacillati</taxon>
        <taxon>Actinomycetota</taxon>
        <taxon>Actinomycetes</taxon>
        <taxon>Pseudonocardiales</taxon>
        <taxon>Pseudonocardiaceae</taxon>
        <taxon>Actinokineospora</taxon>
    </lineage>
</organism>
<dbReference type="Gene3D" id="3.30.420.40">
    <property type="match status" value="2"/>
</dbReference>